<comment type="caution">
    <text evidence="1">The sequence shown here is derived from an EMBL/GenBank/DDBJ whole genome shotgun (WGS) entry which is preliminary data.</text>
</comment>
<sequence>LDFTFRRSETPNIQAWTLFRRSGIPIQSSELHFEADRCLELHFEADHCLEFHFEADQFKSRTLFRDGPIQSGIPFEVNQFKSETPLGADYNISKSGTPLKADYLWKKWTELFQKSGTLIRSGPSRRSRLQSRTRSRLKMDPILQRTRFASFWKLLEEFKVISFPDVYRTNFED</sequence>
<reference evidence="1 2" key="1">
    <citation type="submission" date="2017-11" db="EMBL/GenBank/DDBJ databases">
        <title>The genome of Rhizophagus clarus HR1 reveals common genetic basis of auxotrophy among arbuscular mycorrhizal fungi.</title>
        <authorList>
            <person name="Kobayashi Y."/>
        </authorList>
    </citation>
    <scope>NUCLEOTIDE SEQUENCE [LARGE SCALE GENOMIC DNA]</scope>
    <source>
        <strain evidence="1 2">HR1</strain>
    </source>
</reference>
<dbReference type="AlphaFoldDB" id="A0A2Z6QV87"/>
<accession>A0A2Z6QV87</accession>
<evidence type="ECO:0000313" key="1">
    <source>
        <dbReference type="EMBL" id="GBB94213.1"/>
    </source>
</evidence>
<name>A0A2Z6QV87_9GLOM</name>
<protein>
    <submittedName>
        <fullName evidence="1">Uncharacterized protein</fullName>
    </submittedName>
</protein>
<organism evidence="1 2">
    <name type="scientific">Rhizophagus clarus</name>
    <dbReference type="NCBI Taxonomy" id="94130"/>
    <lineage>
        <taxon>Eukaryota</taxon>
        <taxon>Fungi</taxon>
        <taxon>Fungi incertae sedis</taxon>
        <taxon>Mucoromycota</taxon>
        <taxon>Glomeromycotina</taxon>
        <taxon>Glomeromycetes</taxon>
        <taxon>Glomerales</taxon>
        <taxon>Glomeraceae</taxon>
        <taxon>Rhizophagus</taxon>
    </lineage>
</organism>
<feature type="non-terminal residue" evidence="1">
    <location>
        <position position="1"/>
    </location>
</feature>
<keyword evidence="2" id="KW-1185">Reference proteome</keyword>
<gene>
    <name evidence="1" type="ORF">RclHR1_23100001</name>
</gene>
<proteinExistence type="predicted"/>
<dbReference type="Proteomes" id="UP000247702">
    <property type="component" value="Unassembled WGS sequence"/>
</dbReference>
<evidence type="ECO:0000313" key="2">
    <source>
        <dbReference type="Proteomes" id="UP000247702"/>
    </source>
</evidence>
<dbReference type="EMBL" id="BEXD01001459">
    <property type="protein sequence ID" value="GBB94213.1"/>
    <property type="molecule type" value="Genomic_DNA"/>
</dbReference>